<feature type="region of interest" description="Disordered" evidence="1">
    <location>
        <begin position="90"/>
        <end position="110"/>
    </location>
</feature>
<evidence type="ECO:0000259" key="2">
    <source>
        <dbReference type="PROSITE" id="PS50222"/>
    </source>
</evidence>
<dbReference type="InterPro" id="IPR002048">
    <property type="entry name" value="EF_hand_dom"/>
</dbReference>
<dbReference type="Proteomes" id="UP001189429">
    <property type="component" value="Unassembled WGS sequence"/>
</dbReference>
<dbReference type="EMBL" id="CAUYUJ010019171">
    <property type="protein sequence ID" value="CAK0889123.1"/>
    <property type="molecule type" value="Genomic_DNA"/>
</dbReference>
<dbReference type="Pfam" id="PF00036">
    <property type="entry name" value="EF-hand_1"/>
    <property type="match status" value="1"/>
</dbReference>
<dbReference type="SUPFAM" id="SSF47473">
    <property type="entry name" value="EF-hand"/>
    <property type="match status" value="1"/>
</dbReference>
<dbReference type="Gene3D" id="1.10.238.10">
    <property type="entry name" value="EF-hand"/>
    <property type="match status" value="1"/>
</dbReference>
<keyword evidence="4" id="KW-1185">Reference proteome</keyword>
<gene>
    <name evidence="3" type="ORF">PCOR1329_LOCUS69761</name>
</gene>
<sequence>MTDWRTQTAFTDMGIDVSFQQAKVLFKLFDWDGDGRIDINEFAQGVHHLKGPARSLDVFRHFMKLSKKIEKLEKLLQVITGPTDRPLFQSRSRGYSMVSSENSGSFRGAA</sequence>
<dbReference type="InterPro" id="IPR011992">
    <property type="entry name" value="EF-hand-dom_pair"/>
</dbReference>
<comment type="caution">
    <text evidence="3">The sequence shown here is derived from an EMBL/GenBank/DDBJ whole genome shotgun (WGS) entry which is preliminary data.</text>
</comment>
<name>A0ABN9WU78_9DINO</name>
<reference evidence="3" key="1">
    <citation type="submission" date="2023-10" db="EMBL/GenBank/DDBJ databases">
        <authorList>
            <person name="Chen Y."/>
            <person name="Shah S."/>
            <person name="Dougan E. K."/>
            <person name="Thang M."/>
            <person name="Chan C."/>
        </authorList>
    </citation>
    <scope>NUCLEOTIDE SEQUENCE [LARGE SCALE GENOMIC DNA]</scope>
</reference>
<dbReference type="SMART" id="SM00054">
    <property type="entry name" value="EFh"/>
    <property type="match status" value="1"/>
</dbReference>
<evidence type="ECO:0000256" key="1">
    <source>
        <dbReference type="SAM" id="MobiDB-lite"/>
    </source>
</evidence>
<evidence type="ECO:0000313" key="4">
    <source>
        <dbReference type="Proteomes" id="UP001189429"/>
    </source>
</evidence>
<proteinExistence type="predicted"/>
<accession>A0ABN9WU78</accession>
<feature type="domain" description="EF-hand" evidence="2">
    <location>
        <begin position="17"/>
        <end position="52"/>
    </location>
</feature>
<evidence type="ECO:0000313" key="3">
    <source>
        <dbReference type="EMBL" id="CAK0889123.1"/>
    </source>
</evidence>
<dbReference type="PROSITE" id="PS50222">
    <property type="entry name" value="EF_HAND_2"/>
    <property type="match status" value="1"/>
</dbReference>
<protein>
    <recommendedName>
        <fullName evidence="2">EF-hand domain-containing protein</fullName>
    </recommendedName>
</protein>
<organism evidence="3 4">
    <name type="scientific">Prorocentrum cordatum</name>
    <dbReference type="NCBI Taxonomy" id="2364126"/>
    <lineage>
        <taxon>Eukaryota</taxon>
        <taxon>Sar</taxon>
        <taxon>Alveolata</taxon>
        <taxon>Dinophyceae</taxon>
        <taxon>Prorocentrales</taxon>
        <taxon>Prorocentraceae</taxon>
        <taxon>Prorocentrum</taxon>
    </lineage>
</organism>